<evidence type="ECO:0000313" key="2">
    <source>
        <dbReference type="EMBL" id="PYH36229.1"/>
    </source>
</evidence>
<organism evidence="2 3">
    <name type="scientific">Aspergillus neoniger (strain CBS 115656)</name>
    <dbReference type="NCBI Taxonomy" id="1448310"/>
    <lineage>
        <taxon>Eukaryota</taxon>
        <taxon>Fungi</taxon>
        <taxon>Dikarya</taxon>
        <taxon>Ascomycota</taxon>
        <taxon>Pezizomycotina</taxon>
        <taxon>Eurotiomycetes</taxon>
        <taxon>Eurotiomycetidae</taxon>
        <taxon>Eurotiales</taxon>
        <taxon>Aspergillaceae</taxon>
        <taxon>Aspergillus</taxon>
        <taxon>Aspergillus subgen. Circumdati</taxon>
    </lineage>
</organism>
<gene>
    <name evidence="2" type="ORF">BO87DRAFT_235358</name>
</gene>
<evidence type="ECO:0000313" key="3">
    <source>
        <dbReference type="Proteomes" id="UP000247647"/>
    </source>
</evidence>
<feature type="region of interest" description="Disordered" evidence="1">
    <location>
        <begin position="1"/>
        <end position="127"/>
    </location>
</feature>
<feature type="compositionally biased region" description="Pro residues" evidence="1">
    <location>
        <begin position="89"/>
        <end position="99"/>
    </location>
</feature>
<dbReference type="Proteomes" id="UP000247647">
    <property type="component" value="Unassembled WGS sequence"/>
</dbReference>
<proteinExistence type="predicted"/>
<evidence type="ECO:0000256" key="1">
    <source>
        <dbReference type="SAM" id="MobiDB-lite"/>
    </source>
</evidence>
<name>A0A318YPD1_ASPNB</name>
<dbReference type="EMBL" id="KZ821453">
    <property type="protein sequence ID" value="PYH36229.1"/>
    <property type="molecule type" value="Genomic_DNA"/>
</dbReference>
<dbReference type="RefSeq" id="XP_025481707.1">
    <property type="nucleotide sequence ID" value="XM_025618792.1"/>
</dbReference>
<dbReference type="AlphaFoldDB" id="A0A318YPD1"/>
<dbReference type="GeneID" id="37121248"/>
<reference evidence="2" key="1">
    <citation type="submission" date="2016-12" db="EMBL/GenBank/DDBJ databases">
        <title>The genomes of Aspergillus section Nigri reveals drivers in fungal speciation.</title>
        <authorList>
            <consortium name="DOE Joint Genome Institute"/>
            <person name="Vesth T.C."/>
            <person name="Nybo J."/>
            <person name="Theobald S."/>
            <person name="Brandl J."/>
            <person name="Frisvad J.C."/>
            <person name="Nielsen K.F."/>
            <person name="Lyhne E.K."/>
            <person name="Kogle M.E."/>
            <person name="Kuo A."/>
            <person name="Riley R."/>
            <person name="Clum A."/>
            <person name="Nolan M."/>
            <person name="Lipzen A."/>
            <person name="Salamov A."/>
            <person name="Henrissat B."/>
            <person name="Wiebenga A."/>
            <person name="De Vries R.P."/>
            <person name="Grigoriev I.V."/>
            <person name="Mortensen U.H."/>
            <person name="Andersen M.R."/>
            <person name="Baker S.E."/>
        </authorList>
    </citation>
    <scope>NUCLEOTIDE SEQUENCE [LARGE SCALE GENOMIC DNA]</scope>
    <source>
        <strain evidence="2">CBS 115656</strain>
    </source>
</reference>
<protein>
    <submittedName>
        <fullName evidence="2">Uncharacterized protein</fullName>
    </submittedName>
</protein>
<sequence length="127" mass="14140">MVVHLVLSTRQSSKSLDKTKKKRRSFLTNHQQAGSRHARIGSTIGIKQRRLGVSKKPTTNNTCPSTGRYISAHRDHPIRRSTTPVPMRAIPPPPPPPTLPSTTHRTNNRWKFPPMQSPPGSAGEQLI</sequence>
<keyword evidence="3" id="KW-1185">Reference proteome</keyword>
<accession>A0A318YPD1</accession>
<feature type="compositionally biased region" description="Polar residues" evidence="1">
    <location>
        <begin position="56"/>
        <end position="65"/>
    </location>
</feature>